<evidence type="ECO:0000259" key="2">
    <source>
        <dbReference type="Pfam" id="PF07811"/>
    </source>
</evidence>
<organism evidence="3 4">
    <name type="scientific">Aliiroseovarius sediminilitoris</name>
    <dbReference type="NCBI Taxonomy" id="1173584"/>
    <lineage>
        <taxon>Bacteria</taxon>
        <taxon>Pseudomonadati</taxon>
        <taxon>Pseudomonadota</taxon>
        <taxon>Alphaproteobacteria</taxon>
        <taxon>Rhodobacterales</taxon>
        <taxon>Paracoccaceae</taxon>
        <taxon>Aliiroseovarius</taxon>
    </lineage>
</organism>
<dbReference type="RefSeq" id="WP_091430412.1">
    <property type="nucleotide sequence ID" value="NZ_FOJB01000001.1"/>
</dbReference>
<dbReference type="InterPro" id="IPR012495">
    <property type="entry name" value="TadE-like_dom"/>
</dbReference>
<dbReference type="Pfam" id="PF07811">
    <property type="entry name" value="TadE"/>
    <property type="match status" value="1"/>
</dbReference>
<dbReference type="Proteomes" id="UP000199650">
    <property type="component" value="Unassembled WGS sequence"/>
</dbReference>
<proteinExistence type="predicted"/>
<keyword evidence="4" id="KW-1185">Reference proteome</keyword>
<reference evidence="3 4" key="1">
    <citation type="submission" date="2016-10" db="EMBL/GenBank/DDBJ databases">
        <authorList>
            <person name="de Groot N.N."/>
        </authorList>
    </citation>
    <scope>NUCLEOTIDE SEQUENCE [LARGE SCALE GENOMIC DNA]</scope>
    <source>
        <strain evidence="3 4">DSM 29439</strain>
    </source>
</reference>
<gene>
    <name evidence="3" type="ORF">SAMN05444851_2074</name>
</gene>
<evidence type="ECO:0000313" key="4">
    <source>
        <dbReference type="Proteomes" id="UP000199650"/>
    </source>
</evidence>
<evidence type="ECO:0000313" key="3">
    <source>
        <dbReference type="EMBL" id="SEW20008.1"/>
    </source>
</evidence>
<keyword evidence="1" id="KW-0812">Transmembrane</keyword>
<protein>
    <submittedName>
        <fullName evidence="3">TadE-like protein</fullName>
    </submittedName>
</protein>
<feature type="transmembrane region" description="Helical" evidence="1">
    <location>
        <begin position="23"/>
        <end position="43"/>
    </location>
</feature>
<dbReference type="STRING" id="1173584.SAMN05444851_2074"/>
<keyword evidence="1" id="KW-1133">Transmembrane helix</keyword>
<evidence type="ECO:0000256" key="1">
    <source>
        <dbReference type="SAM" id="Phobius"/>
    </source>
</evidence>
<dbReference type="AlphaFoldDB" id="A0A1I0PZR3"/>
<name>A0A1I0PZR3_9RHOB</name>
<accession>A0A1I0PZR3</accession>
<sequence>MKQVLQAYWRRLRASDGSSTVEFVIWFPLFMTLFLTSFELSFYGMRSMMLERALDLNVRDLRLGISRPANLADLKKAICQDTILFRNCEEEISVDLRLVDQGSWSLPTGPIPCVDRAENIKPLTSYSPGGGGDLMLVRACLIRDPFFATTPYVMGLPRDPSGGVSIVAVSTFVNEP</sequence>
<feature type="domain" description="TadE-like" evidence="2">
    <location>
        <begin position="17"/>
        <end position="53"/>
    </location>
</feature>
<keyword evidence="1" id="KW-0472">Membrane</keyword>
<dbReference type="OrthoDB" id="7907064at2"/>
<dbReference type="EMBL" id="FOJB01000001">
    <property type="protein sequence ID" value="SEW20008.1"/>
    <property type="molecule type" value="Genomic_DNA"/>
</dbReference>